<feature type="chain" id="PRO_5044917975" description="Outer-membrane lipoprotein carrier protein" evidence="10">
    <location>
        <begin position="26"/>
        <end position="210"/>
    </location>
</feature>
<feature type="signal peptide" evidence="10">
    <location>
        <begin position="1"/>
        <end position="25"/>
    </location>
</feature>
<dbReference type="NCBIfam" id="TIGR00547">
    <property type="entry name" value="lolA"/>
    <property type="match status" value="1"/>
</dbReference>
<dbReference type="Gene3D" id="2.50.20.10">
    <property type="entry name" value="Lipoprotein localisation LolA/LolB/LppX"/>
    <property type="match status" value="1"/>
</dbReference>
<keyword evidence="7 10" id="KW-0574">Periplasm</keyword>
<sequence precursor="true">MRVVYALIKLALVAGFLMVDQLAMANSLDELKAFSKDKQFAEGQFEQEVVSNSGKVKEKGKGVFAFSRPGKFMWNIQKPYPQLILADGKNVVSYDKDLAQASIRPLGKAIDSSPAALLFGNKAIDALFNITDQGTEDGKSWLLAKPKGNETLFESIRIAMQNGLPVEVRINDAMGQTTRLKLTDWKFDKRKPDAFFEFTPPPGVDVIQAK</sequence>
<dbReference type="Proteomes" id="UP001156664">
    <property type="component" value="Unassembled WGS sequence"/>
</dbReference>
<reference evidence="12" key="1">
    <citation type="journal article" date="2019" name="Int. J. Syst. Evol. Microbiol.">
        <title>The Global Catalogue of Microorganisms (GCM) 10K type strain sequencing project: providing services to taxonomists for standard genome sequencing and annotation.</title>
        <authorList>
            <consortium name="The Broad Institute Genomics Platform"/>
            <consortium name="The Broad Institute Genome Sequencing Center for Infectious Disease"/>
            <person name="Wu L."/>
            <person name="Ma J."/>
        </authorList>
    </citation>
    <scope>NUCLEOTIDE SEQUENCE [LARGE SCALE GENOMIC DNA]</scope>
    <source>
        <strain evidence="12">NBRC 105857</strain>
    </source>
</reference>
<evidence type="ECO:0000313" key="12">
    <source>
        <dbReference type="Proteomes" id="UP001156664"/>
    </source>
</evidence>
<comment type="subunit">
    <text evidence="3 10">Monomer.</text>
</comment>
<comment type="similarity">
    <text evidence="2 10">Belongs to the LolA family.</text>
</comment>
<dbReference type="RefSeq" id="WP_284280941.1">
    <property type="nucleotide sequence ID" value="NZ_BSOJ01000015.1"/>
</dbReference>
<keyword evidence="6 10" id="KW-0732">Signal</keyword>
<evidence type="ECO:0000313" key="11">
    <source>
        <dbReference type="EMBL" id="GLR26371.1"/>
    </source>
</evidence>
<organism evidence="11 12">
    <name type="scientific">Limnobacter litoralis</name>
    <dbReference type="NCBI Taxonomy" id="481366"/>
    <lineage>
        <taxon>Bacteria</taxon>
        <taxon>Pseudomonadati</taxon>
        <taxon>Pseudomonadota</taxon>
        <taxon>Betaproteobacteria</taxon>
        <taxon>Burkholderiales</taxon>
        <taxon>Burkholderiaceae</taxon>
        <taxon>Limnobacter</taxon>
    </lineage>
</organism>
<evidence type="ECO:0000256" key="4">
    <source>
        <dbReference type="ARBA" id="ARBA00014035"/>
    </source>
</evidence>
<evidence type="ECO:0000256" key="1">
    <source>
        <dbReference type="ARBA" id="ARBA00004418"/>
    </source>
</evidence>
<keyword evidence="12" id="KW-1185">Reference proteome</keyword>
<comment type="function">
    <text evidence="10">Participates in the translocation of lipoproteins from the inner membrane to the outer membrane. Only forms a complex with a lipoprotein if the residue after the N-terminal Cys is not an aspartate (The Asp acts as a targeting signal to indicate that the lipoprotein should stay in the inner membrane).</text>
</comment>
<evidence type="ECO:0000256" key="5">
    <source>
        <dbReference type="ARBA" id="ARBA00022448"/>
    </source>
</evidence>
<dbReference type="CDD" id="cd16325">
    <property type="entry name" value="LolA"/>
    <property type="match status" value="1"/>
</dbReference>
<dbReference type="InterPro" id="IPR004564">
    <property type="entry name" value="OM_lipoprot_carrier_LolA-like"/>
</dbReference>
<comment type="subcellular location">
    <subcellularLocation>
        <location evidence="1 10">Periplasm</location>
    </subcellularLocation>
</comment>
<dbReference type="PANTHER" id="PTHR35869:SF1">
    <property type="entry name" value="OUTER-MEMBRANE LIPOPROTEIN CARRIER PROTEIN"/>
    <property type="match status" value="1"/>
</dbReference>
<evidence type="ECO:0000256" key="8">
    <source>
        <dbReference type="ARBA" id="ARBA00022927"/>
    </source>
</evidence>
<protein>
    <recommendedName>
        <fullName evidence="4 10">Outer-membrane lipoprotein carrier protein</fullName>
    </recommendedName>
</protein>
<dbReference type="HAMAP" id="MF_00240">
    <property type="entry name" value="LolA"/>
    <property type="match status" value="1"/>
</dbReference>
<evidence type="ECO:0000256" key="10">
    <source>
        <dbReference type="HAMAP-Rule" id="MF_00240"/>
    </source>
</evidence>
<comment type="caution">
    <text evidence="11">The sequence shown here is derived from an EMBL/GenBank/DDBJ whole genome shotgun (WGS) entry which is preliminary data.</text>
</comment>
<evidence type="ECO:0000256" key="6">
    <source>
        <dbReference type="ARBA" id="ARBA00022729"/>
    </source>
</evidence>
<keyword evidence="11" id="KW-0449">Lipoprotein</keyword>
<gene>
    <name evidence="10 11" type="primary">lolA</name>
    <name evidence="11" type="ORF">GCM10007875_14610</name>
</gene>
<proteinExistence type="inferred from homology"/>
<accession>A0ABQ5YR51</accession>
<evidence type="ECO:0000256" key="7">
    <source>
        <dbReference type="ARBA" id="ARBA00022764"/>
    </source>
</evidence>
<keyword evidence="8 10" id="KW-0653">Protein transport</keyword>
<dbReference type="SUPFAM" id="SSF89392">
    <property type="entry name" value="Prokaryotic lipoproteins and lipoprotein localization factors"/>
    <property type="match status" value="1"/>
</dbReference>
<dbReference type="InterPro" id="IPR018323">
    <property type="entry name" value="OM_lipoprot_carrier_LolA_Pbac"/>
</dbReference>
<dbReference type="Pfam" id="PF03548">
    <property type="entry name" value="LolA"/>
    <property type="match status" value="1"/>
</dbReference>
<evidence type="ECO:0000256" key="3">
    <source>
        <dbReference type="ARBA" id="ARBA00011245"/>
    </source>
</evidence>
<dbReference type="EMBL" id="BSOJ01000015">
    <property type="protein sequence ID" value="GLR26371.1"/>
    <property type="molecule type" value="Genomic_DNA"/>
</dbReference>
<dbReference type="InterPro" id="IPR029046">
    <property type="entry name" value="LolA/LolB/LppX"/>
</dbReference>
<evidence type="ECO:0000256" key="9">
    <source>
        <dbReference type="ARBA" id="ARBA00023186"/>
    </source>
</evidence>
<name>A0ABQ5YR51_9BURK</name>
<dbReference type="PANTHER" id="PTHR35869">
    <property type="entry name" value="OUTER-MEMBRANE LIPOPROTEIN CARRIER PROTEIN"/>
    <property type="match status" value="1"/>
</dbReference>
<keyword evidence="5 10" id="KW-0813">Transport</keyword>
<keyword evidence="9 10" id="KW-0143">Chaperone</keyword>
<evidence type="ECO:0000256" key="2">
    <source>
        <dbReference type="ARBA" id="ARBA00007615"/>
    </source>
</evidence>